<dbReference type="InterPro" id="IPR003423">
    <property type="entry name" value="OMP_efflux"/>
</dbReference>
<comment type="caution">
    <text evidence="4">The sequence shown here is derived from an EMBL/GenBank/DDBJ whole genome shotgun (WGS) entry which is preliminary data.</text>
</comment>
<sequence length="456" mass="49836">MLTGCKVSKDVETPQPDLPVAYRNAITTADTSTIADIEWRTFFPDATLQQLIDKALSGNYDLQQALKNIEASRLLLKQSKWGNVPQLNAYVTASSTIPSENSLNGLSANNFLGTSHVENYDAGLSLSWEADIWGKISSRKKEALAQYLKTEEAKKAIQTELVSGVAQGYYNLLMLDAQLSVARKNLDLGNNTVRIIRMQFESGQVTSLAVEQAEAQRLNAAQIVPMLEKEVVLQENALSVLTGELPAEVARIASIDLEPVYEDISTGIPAAVVSRRPDIKMFEYDLAAANARVGVTKAQMYPALNITASGGLNSFKSDNWFNMPSSLFGMVAGSIAQPLLNNKRLRTQYEVAKVEREKAVLAFRQGVLVAVSEVSDALVKIEKLKEEQQFAEQRVASLQRATGNADKLFNSGMANYLEVITAQGNVLQSELDLAALKRDQLSALAELYKALGGGWK</sequence>
<dbReference type="EMBL" id="JUIW01000001">
    <property type="protein sequence ID" value="RYJ45755.1"/>
    <property type="molecule type" value="Genomic_DNA"/>
</dbReference>
<gene>
    <name evidence="4" type="ORF">NU09_0347</name>
</gene>
<dbReference type="Gene3D" id="1.20.1600.10">
    <property type="entry name" value="Outer membrane efflux proteins (OEP)"/>
    <property type="match status" value="1"/>
</dbReference>
<dbReference type="GO" id="GO:0015562">
    <property type="term" value="F:efflux transmembrane transporter activity"/>
    <property type="evidence" value="ECO:0007669"/>
    <property type="project" value="InterPro"/>
</dbReference>
<keyword evidence="2" id="KW-0564">Palmitate</keyword>
<protein>
    <submittedName>
        <fullName evidence="4">RND efflux system, outer membrane lipoprotein, NodT family</fullName>
    </submittedName>
</protein>
<dbReference type="PANTHER" id="PTHR30203:SF33">
    <property type="entry name" value="BLR4455 PROTEIN"/>
    <property type="match status" value="1"/>
</dbReference>
<keyword evidence="2" id="KW-0812">Transmembrane</keyword>
<dbReference type="SUPFAM" id="SSF56954">
    <property type="entry name" value="Outer membrane efflux proteins (OEP)"/>
    <property type="match status" value="1"/>
</dbReference>
<proteinExistence type="inferred from homology"/>
<dbReference type="AlphaFoldDB" id="A0A444WIY6"/>
<evidence type="ECO:0000256" key="1">
    <source>
        <dbReference type="ARBA" id="ARBA00007613"/>
    </source>
</evidence>
<dbReference type="PANTHER" id="PTHR30203">
    <property type="entry name" value="OUTER MEMBRANE CATION EFFLUX PROTEIN"/>
    <property type="match status" value="1"/>
</dbReference>
<evidence type="ECO:0000313" key="4">
    <source>
        <dbReference type="EMBL" id="RYJ45755.1"/>
    </source>
</evidence>
<keyword evidence="3" id="KW-0175">Coiled coil</keyword>
<evidence type="ECO:0000313" key="5">
    <source>
        <dbReference type="Proteomes" id="UP000289775"/>
    </source>
</evidence>
<evidence type="ECO:0000256" key="2">
    <source>
        <dbReference type="RuleBase" id="RU362097"/>
    </source>
</evidence>
<reference evidence="4 5" key="1">
    <citation type="submission" date="2014-12" db="EMBL/GenBank/DDBJ databases">
        <title>Genome sequence of Flavobacterium beibuense RSKm HC5.</title>
        <authorList>
            <person name="Kim J.F."/>
            <person name="Song J.Y."/>
            <person name="Kwak M.-J."/>
            <person name="Lee S.-W."/>
        </authorList>
    </citation>
    <scope>NUCLEOTIDE SEQUENCE [LARGE SCALE GENOMIC DNA]</scope>
    <source>
        <strain evidence="4 5">RSKm HC5</strain>
    </source>
</reference>
<keyword evidence="2" id="KW-1134">Transmembrane beta strand</keyword>
<organism evidence="4 5">
    <name type="scientific">Flavobacterium beibuense</name>
    <dbReference type="NCBI Taxonomy" id="657326"/>
    <lineage>
        <taxon>Bacteria</taxon>
        <taxon>Pseudomonadati</taxon>
        <taxon>Bacteroidota</taxon>
        <taxon>Flavobacteriia</taxon>
        <taxon>Flavobacteriales</taxon>
        <taxon>Flavobacteriaceae</taxon>
        <taxon>Flavobacterium</taxon>
    </lineage>
</organism>
<dbReference type="GO" id="GO:0005886">
    <property type="term" value="C:plasma membrane"/>
    <property type="evidence" value="ECO:0007669"/>
    <property type="project" value="UniProtKB-SubCell"/>
</dbReference>
<dbReference type="Proteomes" id="UP000289775">
    <property type="component" value="Unassembled WGS sequence"/>
</dbReference>
<keyword evidence="5" id="KW-1185">Reference proteome</keyword>
<comment type="similarity">
    <text evidence="1 2">Belongs to the outer membrane factor (OMF) (TC 1.B.17) family.</text>
</comment>
<evidence type="ECO:0000256" key="3">
    <source>
        <dbReference type="SAM" id="Coils"/>
    </source>
</evidence>
<dbReference type="NCBIfam" id="TIGR01845">
    <property type="entry name" value="outer_NodT"/>
    <property type="match status" value="1"/>
</dbReference>
<dbReference type="Gene3D" id="2.20.200.10">
    <property type="entry name" value="Outer membrane efflux proteins (OEP)"/>
    <property type="match status" value="1"/>
</dbReference>
<name>A0A444WIY6_9FLAO</name>
<feature type="coiled-coil region" evidence="3">
    <location>
        <begin position="374"/>
        <end position="401"/>
    </location>
</feature>
<dbReference type="Pfam" id="PF02321">
    <property type="entry name" value="OEP"/>
    <property type="match status" value="2"/>
</dbReference>
<accession>A0A444WIY6</accession>
<dbReference type="InterPro" id="IPR010131">
    <property type="entry name" value="MdtP/NodT-like"/>
</dbReference>
<keyword evidence="2" id="KW-0472">Membrane</keyword>
<keyword evidence="2 4" id="KW-0449">Lipoprotein</keyword>
<comment type="subcellular location">
    <subcellularLocation>
        <location evidence="2">Cell membrane</location>
        <topology evidence="2">Lipid-anchor</topology>
    </subcellularLocation>
</comment>